<keyword evidence="2" id="KW-1185">Reference proteome</keyword>
<dbReference type="RefSeq" id="WP_047190679.1">
    <property type="nucleotide sequence ID" value="NZ_LCYG01000053.1"/>
</dbReference>
<sequence>MDTGGREADTQDHADFYARLPVFEQFSRLTEPAIYTPLPDGWVLGLSDIVKSTSAIAAGRYKEVNTAAASLIAALANRLGDQDFPFVFGGDGASFAVPPQQADNAREVLASVAAWAQDAFGFTLRVALVPVSTIRAEGYDVRIARFAASHDVTYAMFSGGGLAYAERRMKEGAFAVPSAPPGTWPDLTGLSCRFDELRSEKGIILSLIVIPAPGGDQAAFTRLVGEILSLADNPEEARRPIPLNGPPLAGPFKGFEIEAKTVKQGSLAAKAQLAVKRLIAFLIFKVGQPIGGFDPVRYQDQLVENTDFRKFDDGLRMTLDCTAALADRLESMLAQAQENGIARYGLHRQHAALMTCFVPSPTRSDHVHFVDGAMGGYAMAARALKPVA</sequence>
<evidence type="ECO:0000313" key="1">
    <source>
        <dbReference type="EMBL" id="KLK91580.1"/>
    </source>
</evidence>
<comment type="caution">
    <text evidence="1">The sequence shown here is derived from an EMBL/GenBank/DDBJ whole genome shotgun (WGS) entry which is preliminary data.</text>
</comment>
<evidence type="ECO:0000313" key="2">
    <source>
        <dbReference type="Proteomes" id="UP000035489"/>
    </source>
</evidence>
<dbReference type="OrthoDB" id="5342145at2"/>
<dbReference type="STRING" id="1225564.AA309_19495"/>
<dbReference type="EMBL" id="LCYG01000053">
    <property type="protein sequence ID" value="KLK91580.1"/>
    <property type="molecule type" value="Genomic_DNA"/>
</dbReference>
<protein>
    <submittedName>
        <fullName evidence="1">Adenylate cyclase</fullName>
    </submittedName>
</protein>
<dbReference type="Pfam" id="PF11294">
    <property type="entry name" value="DUF3095"/>
    <property type="match status" value="1"/>
</dbReference>
<dbReference type="InterPro" id="IPR021445">
    <property type="entry name" value="DUF3095"/>
</dbReference>
<organism evidence="1 2">
    <name type="scientific">Microvirga vignae</name>
    <dbReference type="NCBI Taxonomy" id="1225564"/>
    <lineage>
        <taxon>Bacteria</taxon>
        <taxon>Pseudomonadati</taxon>
        <taxon>Pseudomonadota</taxon>
        <taxon>Alphaproteobacteria</taxon>
        <taxon>Hyphomicrobiales</taxon>
        <taxon>Methylobacteriaceae</taxon>
        <taxon>Microvirga</taxon>
    </lineage>
</organism>
<dbReference type="PATRIC" id="fig|1225564.3.peg.5199"/>
<reference evidence="1 2" key="1">
    <citation type="submission" date="2015-05" db="EMBL/GenBank/DDBJ databases">
        <title>Draft genome sequence of Microvirga vignae strain BR3299, a novel nitrogen fixing bacteria isolated from Brazil semi-aired region.</title>
        <authorList>
            <person name="Zilli J.E."/>
            <person name="Passos S.R."/>
            <person name="Leite J."/>
            <person name="Baldani J.I."/>
            <person name="Xavier G.R."/>
            <person name="Rumjaneck N.G."/>
            <person name="Simoes-Araujo J.L."/>
        </authorList>
    </citation>
    <scope>NUCLEOTIDE SEQUENCE [LARGE SCALE GENOMIC DNA]</scope>
    <source>
        <strain evidence="1 2">BR3299</strain>
    </source>
</reference>
<accession>A0A0H1R8M2</accession>
<name>A0A0H1R8M2_9HYPH</name>
<dbReference type="AlphaFoldDB" id="A0A0H1R8M2"/>
<dbReference type="Proteomes" id="UP000035489">
    <property type="component" value="Unassembled WGS sequence"/>
</dbReference>
<gene>
    <name evidence="1" type="ORF">AA309_19495</name>
</gene>
<proteinExistence type="predicted"/>